<accession>A0A382YMD8</accession>
<dbReference type="PANTHER" id="PTHR21485">
    <property type="entry name" value="HAD SUPERFAMILY MEMBERS CMAS AND KDSC"/>
    <property type="match status" value="1"/>
</dbReference>
<reference evidence="1" key="1">
    <citation type="submission" date="2018-05" db="EMBL/GenBank/DDBJ databases">
        <authorList>
            <person name="Lanie J.A."/>
            <person name="Ng W.-L."/>
            <person name="Kazmierczak K.M."/>
            <person name="Andrzejewski T.M."/>
            <person name="Davidsen T.M."/>
            <person name="Wayne K.J."/>
            <person name="Tettelin H."/>
            <person name="Glass J.I."/>
            <person name="Rusch D."/>
            <person name="Podicherti R."/>
            <person name="Tsui H.-C.T."/>
            <person name="Winkler M.E."/>
        </authorList>
    </citation>
    <scope>NUCLEOTIDE SEQUENCE</scope>
</reference>
<dbReference type="Pfam" id="PF02348">
    <property type="entry name" value="CTP_transf_3"/>
    <property type="match status" value="1"/>
</dbReference>
<evidence type="ECO:0008006" key="2">
    <source>
        <dbReference type="Google" id="ProtNLM"/>
    </source>
</evidence>
<dbReference type="EMBL" id="UINC01176507">
    <property type="protein sequence ID" value="SVD83668.1"/>
    <property type="molecule type" value="Genomic_DNA"/>
</dbReference>
<gene>
    <name evidence="1" type="ORF">METZ01_LOCUS436522</name>
</gene>
<dbReference type="PANTHER" id="PTHR21485:SF6">
    <property type="entry name" value="N-ACYLNEURAMINATE CYTIDYLYLTRANSFERASE-RELATED"/>
    <property type="match status" value="1"/>
</dbReference>
<proteinExistence type="predicted"/>
<organism evidence="1">
    <name type="scientific">marine metagenome</name>
    <dbReference type="NCBI Taxonomy" id="408172"/>
    <lineage>
        <taxon>unclassified sequences</taxon>
        <taxon>metagenomes</taxon>
        <taxon>ecological metagenomes</taxon>
    </lineage>
</organism>
<feature type="non-terminal residue" evidence="1">
    <location>
        <position position="216"/>
    </location>
</feature>
<sequence>VPDKNVRQLGGYPLMAWTIAVCLRVESIDRVIVSTDSEDYAAVAEQYGAEVPFLRPSALANDDSTDLEFVEHALERLESGGCRPTHLVHMRPTTPFRDPDIVDEALRQFRNSDGATALRSVHEMSESAHKALEVTSEGWLARLGRIDTALDAANLGRQSFPNTYLANGYVDVLSVAFIRSSGSLHGDRVMAFITPPVVEVDTELEFKFLEFCVAND</sequence>
<protein>
    <recommendedName>
        <fullName evidence="2">Acylneuraminate cytidylyltransferase</fullName>
    </recommendedName>
</protein>
<dbReference type="Gene3D" id="3.90.550.10">
    <property type="entry name" value="Spore Coat Polysaccharide Biosynthesis Protein SpsA, Chain A"/>
    <property type="match status" value="1"/>
</dbReference>
<dbReference type="GO" id="GO:0008781">
    <property type="term" value="F:N-acylneuraminate cytidylyltransferase activity"/>
    <property type="evidence" value="ECO:0007669"/>
    <property type="project" value="TreeGrafter"/>
</dbReference>
<evidence type="ECO:0000313" key="1">
    <source>
        <dbReference type="EMBL" id="SVD83668.1"/>
    </source>
</evidence>
<dbReference type="AlphaFoldDB" id="A0A382YMD8"/>
<dbReference type="InterPro" id="IPR029044">
    <property type="entry name" value="Nucleotide-diphossugar_trans"/>
</dbReference>
<dbReference type="InterPro" id="IPR050793">
    <property type="entry name" value="CMP-NeuNAc_synthase"/>
</dbReference>
<feature type="non-terminal residue" evidence="1">
    <location>
        <position position="1"/>
    </location>
</feature>
<name>A0A382YMD8_9ZZZZ</name>
<dbReference type="InterPro" id="IPR003329">
    <property type="entry name" value="Cytidylyl_trans"/>
</dbReference>
<dbReference type="SUPFAM" id="SSF53448">
    <property type="entry name" value="Nucleotide-diphospho-sugar transferases"/>
    <property type="match status" value="1"/>
</dbReference>
<dbReference type="CDD" id="cd02513">
    <property type="entry name" value="CMP-NeuAc_Synthase"/>
    <property type="match status" value="1"/>
</dbReference>